<dbReference type="PANTHER" id="PTHR23268:SF125">
    <property type="entry name" value="IG-LIKE DOMAIN-CONTAINING PROTEIN"/>
    <property type="match status" value="1"/>
</dbReference>
<dbReference type="GO" id="GO:0007166">
    <property type="term" value="P:cell surface receptor signaling pathway"/>
    <property type="evidence" value="ECO:0007669"/>
    <property type="project" value="TreeGrafter"/>
</dbReference>
<evidence type="ECO:0000313" key="8">
    <source>
        <dbReference type="Proteomes" id="UP000694547"/>
    </source>
</evidence>
<keyword evidence="1" id="KW-0732">Signal</keyword>
<accession>A0A8C8UCQ6</accession>
<organism evidence="7 8">
    <name type="scientific">Peromyscus maniculatus bairdii</name>
    <name type="common">Prairie deer mouse</name>
    <dbReference type="NCBI Taxonomy" id="230844"/>
    <lineage>
        <taxon>Eukaryota</taxon>
        <taxon>Metazoa</taxon>
        <taxon>Chordata</taxon>
        <taxon>Craniata</taxon>
        <taxon>Vertebrata</taxon>
        <taxon>Euteleostomi</taxon>
        <taxon>Mammalia</taxon>
        <taxon>Eutheria</taxon>
        <taxon>Euarchontoglires</taxon>
        <taxon>Glires</taxon>
        <taxon>Rodentia</taxon>
        <taxon>Myomorpha</taxon>
        <taxon>Muroidea</taxon>
        <taxon>Cricetidae</taxon>
        <taxon>Neotominae</taxon>
        <taxon>Peromyscus</taxon>
    </lineage>
</organism>
<dbReference type="GO" id="GO:0002250">
    <property type="term" value="P:adaptive immune response"/>
    <property type="evidence" value="ECO:0007669"/>
    <property type="project" value="UniProtKB-KW"/>
</dbReference>
<dbReference type="InterPro" id="IPR007110">
    <property type="entry name" value="Ig-like_dom"/>
</dbReference>
<dbReference type="Ensembl" id="ENSPEMT00000037949.1">
    <property type="protein sequence ID" value="ENSPEMP00000029308.1"/>
    <property type="gene ID" value="ENSPEMG00000025658.1"/>
</dbReference>
<dbReference type="SUPFAM" id="SSF48726">
    <property type="entry name" value="Immunoglobulin"/>
    <property type="match status" value="1"/>
</dbReference>
<dbReference type="GO" id="GO:0042101">
    <property type="term" value="C:T cell receptor complex"/>
    <property type="evidence" value="ECO:0007669"/>
    <property type="project" value="UniProtKB-KW"/>
</dbReference>
<dbReference type="PANTHER" id="PTHR23268">
    <property type="entry name" value="T-CELL RECEPTOR BETA CHAIN"/>
    <property type="match status" value="1"/>
</dbReference>
<keyword evidence="5" id="KW-1279">T cell receptor</keyword>
<dbReference type="InterPro" id="IPR013783">
    <property type="entry name" value="Ig-like_fold"/>
</dbReference>
<name>A0A8C8UCQ6_PERMB</name>
<reference evidence="7" key="2">
    <citation type="submission" date="2025-08" db="UniProtKB">
        <authorList>
            <consortium name="Ensembl"/>
        </authorList>
    </citation>
    <scope>IDENTIFICATION</scope>
</reference>
<dbReference type="InterPro" id="IPR003599">
    <property type="entry name" value="Ig_sub"/>
</dbReference>
<dbReference type="InterPro" id="IPR050413">
    <property type="entry name" value="TCR_beta_variable"/>
</dbReference>
<dbReference type="Pfam" id="PF07686">
    <property type="entry name" value="V-set"/>
    <property type="match status" value="1"/>
</dbReference>
<dbReference type="InterPro" id="IPR036179">
    <property type="entry name" value="Ig-like_dom_sf"/>
</dbReference>
<dbReference type="SMART" id="SM00409">
    <property type="entry name" value="IG"/>
    <property type="match status" value="1"/>
</dbReference>
<dbReference type="InterPro" id="IPR013106">
    <property type="entry name" value="Ig_V-set"/>
</dbReference>
<evidence type="ECO:0000256" key="2">
    <source>
        <dbReference type="ARBA" id="ARBA00022859"/>
    </source>
</evidence>
<proteinExistence type="predicted"/>
<keyword evidence="3" id="KW-1064">Adaptive immunity</keyword>
<evidence type="ECO:0000259" key="6">
    <source>
        <dbReference type="PROSITE" id="PS50835"/>
    </source>
</evidence>
<dbReference type="Gene3D" id="2.60.40.10">
    <property type="entry name" value="Immunoglobulins"/>
    <property type="match status" value="1"/>
</dbReference>
<evidence type="ECO:0000313" key="7">
    <source>
        <dbReference type="Ensembl" id="ENSPEMP00000029308.1"/>
    </source>
</evidence>
<evidence type="ECO:0000256" key="4">
    <source>
        <dbReference type="ARBA" id="ARBA00023319"/>
    </source>
</evidence>
<evidence type="ECO:0000256" key="5">
    <source>
        <dbReference type="ARBA" id="ARBA00043266"/>
    </source>
</evidence>
<keyword evidence="4" id="KW-0393">Immunoglobulin domain</keyword>
<dbReference type="Proteomes" id="UP000694547">
    <property type="component" value="Chromosome 3"/>
</dbReference>
<evidence type="ECO:0000256" key="3">
    <source>
        <dbReference type="ARBA" id="ARBA00023130"/>
    </source>
</evidence>
<protein>
    <submittedName>
        <fullName evidence="7">T cell receptor beta, variable 15</fullName>
    </submittedName>
</protein>
<feature type="domain" description="Ig-like" evidence="6">
    <location>
        <begin position="5"/>
        <end position="114"/>
    </location>
</feature>
<keyword evidence="8" id="KW-1185">Reference proteome</keyword>
<evidence type="ECO:0000256" key="1">
    <source>
        <dbReference type="ARBA" id="ARBA00022729"/>
    </source>
</evidence>
<dbReference type="GeneTree" id="ENSGT00940000162707"/>
<sequence>IDSCPVILTELLSFLWNHTDAGVIQSPRHEVAEKGQTVTLRCEPVPGHNDLFWYKQTKIQGLQLLSYFRSKSLMEDDKTLKDRFKAEMLDSSVSTLKIQPTEPQDSAVYLCSSSLATELHKDVLPVQKPLCAPLPSTPTCSK</sequence>
<dbReference type="AlphaFoldDB" id="A0A8C8UCQ6"/>
<reference evidence="7" key="3">
    <citation type="submission" date="2025-09" db="UniProtKB">
        <authorList>
            <consortium name="Ensembl"/>
        </authorList>
    </citation>
    <scope>IDENTIFICATION</scope>
</reference>
<reference evidence="7 8" key="1">
    <citation type="submission" date="2018-10" db="EMBL/GenBank/DDBJ databases">
        <title>Improved assembly of the deer mouse Peromyscus maniculatus genome.</title>
        <authorList>
            <person name="Lassance J.-M."/>
            <person name="Hoekstra H.E."/>
        </authorList>
    </citation>
    <scope>NUCLEOTIDE SEQUENCE [LARGE SCALE GENOMIC DNA]</scope>
</reference>
<dbReference type="PROSITE" id="PS50835">
    <property type="entry name" value="IG_LIKE"/>
    <property type="match status" value="1"/>
</dbReference>
<keyword evidence="2" id="KW-0391">Immunity</keyword>